<keyword evidence="1" id="KW-0812">Transmembrane</keyword>
<feature type="transmembrane region" description="Helical" evidence="1">
    <location>
        <begin position="182"/>
        <end position="199"/>
    </location>
</feature>
<dbReference type="Proteomes" id="UP000295668">
    <property type="component" value="Unassembled WGS sequence"/>
</dbReference>
<protein>
    <submittedName>
        <fullName evidence="2">Uncharacterized protein</fullName>
    </submittedName>
</protein>
<evidence type="ECO:0000256" key="1">
    <source>
        <dbReference type="SAM" id="Phobius"/>
    </source>
</evidence>
<organism evidence="2 3">
    <name type="scientific">Pedobacter changchengzhani</name>
    <dbReference type="NCBI Taxonomy" id="2529274"/>
    <lineage>
        <taxon>Bacteria</taxon>
        <taxon>Pseudomonadati</taxon>
        <taxon>Bacteroidota</taxon>
        <taxon>Sphingobacteriia</taxon>
        <taxon>Sphingobacteriales</taxon>
        <taxon>Sphingobacteriaceae</taxon>
        <taxon>Pedobacter</taxon>
    </lineage>
</organism>
<keyword evidence="1" id="KW-1133">Transmembrane helix</keyword>
<gene>
    <name evidence="2" type="ORF">EZJ43_05465</name>
</gene>
<dbReference type="AlphaFoldDB" id="A0A4R5MM29"/>
<keyword evidence="3" id="KW-1185">Reference proteome</keyword>
<feature type="transmembrane region" description="Helical" evidence="1">
    <location>
        <begin position="14"/>
        <end position="32"/>
    </location>
</feature>
<evidence type="ECO:0000313" key="2">
    <source>
        <dbReference type="EMBL" id="TDG36734.1"/>
    </source>
</evidence>
<dbReference type="RefSeq" id="WP_133261682.1">
    <property type="nucleotide sequence ID" value="NZ_SJCY01000003.1"/>
</dbReference>
<feature type="transmembrane region" description="Helical" evidence="1">
    <location>
        <begin position="110"/>
        <end position="129"/>
    </location>
</feature>
<accession>A0A4R5MM29</accession>
<proteinExistence type="predicted"/>
<evidence type="ECO:0000313" key="3">
    <source>
        <dbReference type="Proteomes" id="UP000295668"/>
    </source>
</evidence>
<name>A0A4R5MM29_9SPHI</name>
<dbReference type="OrthoDB" id="795933at2"/>
<sequence>MKFLKLFFDAAKKIQSLGVLVMFVLTITSIIYKQTTVFYIIYLFWFSEVLRTIIDLILSKKASAETEATPEAKLGISPRFFLLGIYWVFIVVFFGLIANWSNDAAMKINFQVVLFQNIFFNLNLMFIVIERIIYHRMNSGLEPSYDAFTANMIVLHVSIVLGGMLIFFLVLKYEQTFSPENLWGSVLIISPFLLLRMLVKGDG</sequence>
<comment type="caution">
    <text evidence="2">The sequence shown here is derived from an EMBL/GenBank/DDBJ whole genome shotgun (WGS) entry which is preliminary data.</text>
</comment>
<dbReference type="EMBL" id="SJCY01000003">
    <property type="protein sequence ID" value="TDG36734.1"/>
    <property type="molecule type" value="Genomic_DNA"/>
</dbReference>
<feature type="transmembrane region" description="Helical" evidence="1">
    <location>
        <begin position="150"/>
        <end position="170"/>
    </location>
</feature>
<feature type="transmembrane region" description="Helical" evidence="1">
    <location>
        <begin position="80"/>
        <end position="98"/>
    </location>
</feature>
<reference evidence="2 3" key="1">
    <citation type="submission" date="2019-02" db="EMBL/GenBank/DDBJ databases">
        <title>Pedobacter sp. nov., a novel speices isolated from soil of pinguins habitat in Antarcitica.</title>
        <authorList>
            <person name="He R.-H."/>
        </authorList>
    </citation>
    <scope>NUCLEOTIDE SEQUENCE [LARGE SCALE GENOMIC DNA]</scope>
    <source>
        <strain evidence="2 3">E01020</strain>
    </source>
</reference>
<keyword evidence="1" id="KW-0472">Membrane</keyword>